<keyword evidence="7" id="KW-0472">Membrane</keyword>
<dbReference type="Gene3D" id="3.30.70.3220">
    <property type="match status" value="1"/>
</dbReference>
<keyword evidence="5" id="KW-1133">Transmembrane helix</keyword>
<dbReference type="EMBL" id="UINC01217093">
    <property type="protein sequence ID" value="SVE43540.1"/>
    <property type="molecule type" value="Genomic_DNA"/>
</dbReference>
<evidence type="ECO:0000256" key="2">
    <source>
        <dbReference type="ARBA" id="ARBA00022475"/>
    </source>
</evidence>
<evidence type="ECO:0000313" key="9">
    <source>
        <dbReference type="EMBL" id="SVE43540.1"/>
    </source>
</evidence>
<evidence type="ECO:0000256" key="7">
    <source>
        <dbReference type="ARBA" id="ARBA00023136"/>
    </source>
</evidence>
<keyword evidence="6" id="KW-0811">Translocation</keyword>
<evidence type="ECO:0000259" key="8">
    <source>
        <dbReference type="Pfam" id="PF21760"/>
    </source>
</evidence>
<feature type="non-terminal residue" evidence="9">
    <location>
        <position position="1"/>
    </location>
</feature>
<evidence type="ECO:0000256" key="1">
    <source>
        <dbReference type="ARBA" id="ARBA00022448"/>
    </source>
</evidence>
<keyword evidence="1" id="KW-0813">Transport</keyword>
<reference evidence="9" key="1">
    <citation type="submission" date="2018-05" db="EMBL/GenBank/DDBJ databases">
        <authorList>
            <person name="Lanie J.A."/>
            <person name="Ng W.-L."/>
            <person name="Kazmierczak K.M."/>
            <person name="Andrzejewski T.M."/>
            <person name="Davidsen T.M."/>
            <person name="Wayne K.J."/>
            <person name="Tettelin H."/>
            <person name="Glass J.I."/>
            <person name="Rusch D."/>
            <person name="Podicherti R."/>
            <person name="Tsui H.-C.T."/>
            <person name="Winkler M.E."/>
        </authorList>
    </citation>
    <scope>NUCLEOTIDE SEQUENCE</scope>
</reference>
<name>A0A383DGU6_9ZZZZ</name>
<evidence type="ECO:0000256" key="4">
    <source>
        <dbReference type="ARBA" id="ARBA00022927"/>
    </source>
</evidence>
<evidence type="ECO:0000256" key="6">
    <source>
        <dbReference type="ARBA" id="ARBA00023010"/>
    </source>
</evidence>
<feature type="domain" description="Protein translocase subunit SecDF P1" evidence="8">
    <location>
        <begin position="198"/>
        <end position="235"/>
    </location>
</feature>
<proteinExistence type="predicted"/>
<dbReference type="GO" id="GO:0015031">
    <property type="term" value="P:protein transport"/>
    <property type="evidence" value="ECO:0007669"/>
    <property type="project" value="UniProtKB-KW"/>
</dbReference>
<feature type="non-terminal residue" evidence="9">
    <location>
        <position position="235"/>
    </location>
</feature>
<evidence type="ECO:0000256" key="5">
    <source>
        <dbReference type="ARBA" id="ARBA00022989"/>
    </source>
</evidence>
<dbReference type="Pfam" id="PF21760">
    <property type="entry name" value="SecD_1st"/>
    <property type="match status" value="1"/>
</dbReference>
<dbReference type="AlphaFoldDB" id="A0A383DGU6"/>
<protein>
    <recommendedName>
        <fullName evidence="8">Protein translocase subunit SecDF P1 domain-containing protein</fullName>
    </recommendedName>
</protein>
<dbReference type="PANTHER" id="PTHR30081">
    <property type="entry name" value="PROTEIN-EXPORT MEMBRANE PROTEIN SEC"/>
    <property type="match status" value="1"/>
</dbReference>
<keyword evidence="2" id="KW-1003">Cell membrane</keyword>
<dbReference type="InterPro" id="IPR022813">
    <property type="entry name" value="SecD/SecF_arch_bac"/>
</dbReference>
<evidence type="ECO:0000256" key="3">
    <source>
        <dbReference type="ARBA" id="ARBA00022692"/>
    </source>
</evidence>
<dbReference type="PANTHER" id="PTHR30081:SF8">
    <property type="entry name" value="PROTEIN TRANSLOCASE SUBUNIT SECF"/>
    <property type="match status" value="1"/>
</dbReference>
<keyword evidence="3" id="KW-0812">Transmembrane</keyword>
<keyword evidence="4" id="KW-0653">Protein transport</keyword>
<organism evidence="9">
    <name type="scientific">marine metagenome</name>
    <dbReference type="NCBI Taxonomy" id="408172"/>
    <lineage>
        <taxon>unclassified sequences</taxon>
        <taxon>metagenomes</taxon>
        <taxon>ecological metagenomes</taxon>
    </lineage>
</organism>
<gene>
    <name evidence="9" type="ORF">METZ01_LOCUS496394</name>
</gene>
<accession>A0A383DGU6</accession>
<dbReference type="GO" id="GO:0005886">
    <property type="term" value="C:plasma membrane"/>
    <property type="evidence" value="ECO:0007669"/>
    <property type="project" value="TreeGrafter"/>
</dbReference>
<dbReference type="InterPro" id="IPR048631">
    <property type="entry name" value="SecD_1st"/>
</dbReference>
<sequence>CIYQLSFTWKAGEVEEDAIEYADIYIENNKDELISKVQQSSNDSLINLMLVSEYLEEEKEKKEKYFLDSVSSEKVYNLLVKEYTYKECQEREINLGLDLKGGMNVTLEISVIDVIKALSNYSPDSAFNKAITTAYEMQKNSQDNFIDLFTIAYENLAPSPDKGLSAIFSTPDLREKVQFSSTNKQVIAVINAEVEDAIDRSFNILRSRIDRFGVSQPNIQRLETSGRILVELPGI</sequence>